<comment type="caution">
    <text evidence="1">The sequence shown here is derived from an EMBL/GenBank/DDBJ whole genome shotgun (WGS) entry which is preliminary data.</text>
</comment>
<sequence>MKISQSGLNARYWKDIYNYVNANITIRRIPTITELELTVIKVETDFTTESYSTTDFDYIDSSTIDDLDIDEFMKDEFDYTKKVKRHIVIDQLKDYIELPPRPIFVDYVFLEEPIKRETKPPNNKEDDDTPQEETDDDGDILRTKVTGVVVEDVPPEPTVSEEPAVTKYYYTVQPTKSKSKRCADEESSMTTQSIIYTSEITTSEYIPEHITTKEGYLVGDDLDSKITEVTENTIVLTTKANENELVDDEEDSNLMKDSVDVSHLSTRGSEDVEMVTRKPWKLQMMPDTICHGDATCQEFTKTVFPWIATIFVTHSNQGSQFSYYCDGMLVTDKAIVTDARCMIIGNKTLDPDSLLVFLGKVNLQTFGGNEKVQKVNSIVIHPNFTVSSDGKASNDLALILLEEAVELKDNIQSACTHQEKSSEESATTAWALDGALVPIFFNKEKGQYCFDKDEDVFCASYGNEVPLCPSYGGVFASRQAGRWCLQGIFYGDPADRGICFTKDVHYTSLTKHLQWIDESVGMIKNGIL</sequence>
<keyword evidence="2" id="KW-1185">Reference proteome</keyword>
<proteinExistence type="predicted"/>
<dbReference type="Proteomes" id="UP001231649">
    <property type="component" value="Chromosome 25"/>
</dbReference>
<gene>
    <name evidence="1" type="ORF">PYW08_010221</name>
</gene>
<accession>A0ACC2Q613</accession>
<dbReference type="EMBL" id="CM056801">
    <property type="protein sequence ID" value="KAJ8708839.1"/>
    <property type="molecule type" value="Genomic_DNA"/>
</dbReference>
<name>A0ACC2Q613_9NEOP</name>
<organism evidence="1 2">
    <name type="scientific">Mythimna loreyi</name>
    <dbReference type="NCBI Taxonomy" id="667449"/>
    <lineage>
        <taxon>Eukaryota</taxon>
        <taxon>Metazoa</taxon>
        <taxon>Ecdysozoa</taxon>
        <taxon>Arthropoda</taxon>
        <taxon>Hexapoda</taxon>
        <taxon>Insecta</taxon>
        <taxon>Pterygota</taxon>
        <taxon>Neoptera</taxon>
        <taxon>Endopterygota</taxon>
        <taxon>Lepidoptera</taxon>
        <taxon>Glossata</taxon>
        <taxon>Ditrysia</taxon>
        <taxon>Noctuoidea</taxon>
        <taxon>Noctuidae</taxon>
        <taxon>Noctuinae</taxon>
        <taxon>Hadenini</taxon>
        <taxon>Mythimna</taxon>
    </lineage>
</organism>
<reference evidence="1" key="1">
    <citation type="submission" date="2023-03" db="EMBL/GenBank/DDBJ databases">
        <title>Chromosome-level genomes of two armyworms, Mythimna separata and Mythimna loreyi, provide insights into the biosynthesis and reception of sex pheromones.</title>
        <authorList>
            <person name="Zhao H."/>
        </authorList>
    </citation>
    <scope>NUCLEOTIDE SEQUENCE</scope>
    <source>
        <strain evidence="1">BeijingLab</strain>
    </source>
</reference>
<evidence type="ECO:0000313" key="1">
    <source>
        <dbReference type="EMBL" id="KAJ8708839.1"/>
    </source>
</evidence>
<protein>
    <submittedName>
        <fullName evidence="1">Uncharacterized protein</fullName>
    </submittedName>
</protein>
<evidence type="ECO:0000313" key="2">
    <source>
        <dbReference type="Proteomes" id="UP001231649"/>
    </source>
</evidence>